<dbReference type="Proteomes" id="UP000247498">
    <property type="component" value="Unassembled WGS sequence"/>
</dbReference>
<evidence type="ECO:0000313" key="10">
    <source>
        <dbReference type="EMBL" id="GBF97981.1"/>
    </source>
</evidence>
<dbReference type="GO" id="GO:0005634">
    <property type="term" value="C:nucleus"/>
    <property type="evidence" value="ECO:0007669"/>
    <property type="project" value="TreeGrafter"/>
</dbReference>
<feature type="domain" description="MRNA cap 0 methyltransferase" evidence="9">
    <location>
        <begin position="31"/>
        <end position="165"/>
    </location>
</feature>
<dbReference type="InterPro" id="IPR029063">
    <property type="entry name" value="SAM-dependent_MTases_sf"/>
</dbReference>
<dbReference type="OrthoDB" id="10248867at2759"/>
<accession>A0A2V0PDQ2</accession>
<comment type="caution">
    <text evidence="10">The sequence shown here is derived from an EMBL/GenBank/DDBJ whole genome shotgun (WGS) entry which is preliminary data.</text>
</comment>
<organism evidence="10 11">
    <name type="scientific">Raphidocelis subcapitata</name>
    <dbReference type="NCBI Taxonomy" id="307507"/>
    <lineage>
        <taxon>Eukaryota</taxon>
        <taxon>Viridiplantae</taxon>
        <taxon>Chlorophyta</taxon>
        <taxon>core chlorophytes</taxon>
        <taxon>Chlorophyceae</taxon>
        <taxon>CS clade</taxon>
        <taxon>Sphaeropleales</taxon>
        <taxon>Selenastraceae</taxon>
        <taxon>Raphidocelis</taxon>
    </lineage>
</organism>
<dbReference type="Gene3D" id="3.40.50.150">
    <property type="entry name" value="Vaccinia Virus protein VP39"/>
    <property type="match status" value="1"/>
</dbReference>
<evidence type="ECO:0000256" key="1">
    <source>
        <dbReference type="ARBA" id="ARBA00011926"/>
    </source>
</evidence>
<sequence length="200" mass="22507">MDHKERVKAHYDSHAREAVSTSVALKQRREGVAAPLKEFHNEIKRRLIYRFAYQRARLLDYACGRGGDLHKWKAAQVRYVKGIDLSPAEIKEAERRYAELRARDPRGLSVQCDFEQCDHLGDRHAPEPEPFDVVTTMFAVHYFFASEGMLATFLANVRDSLADDGPPARPPRRSAAPAPPHLPNRSRSGSSVACGCRPAT</sequence>
<dbReference type="GO" id="GO:0004482">
    <property type="term" value="F:mRNA 5'-cap (guanine-N7-)-methyltransferase activity"/>
    <property type="evidence" value="ECO:0007669"/>
    <property type="project" value="UniProtKB-EC"/>
</dbReference>
<evidence type="ECO:0000256" key="2">
    <source>
        <dbReference type="ARBA" id="ARBA00022603"/>
    </source>
</evidence>
<feature type="region of interest" description="Disordered" evidence="8">
    <location>
        <begin position="163"/>
        <end position="200"/>
    </location>
</feature>
<dbReference type="CDD" id="cd02440">
    <property type="entry name" value="AdoMet_MTases"/>
    <property type="match status" value="1"/>
</dbReference>
<dbReference type="STRING" id="307507.A0A2V0PDQ2"/>
<evidence type="ECO:0000256" key="7">
    <source>
        <dbReference type="ARBA" id="ARBA00044712"/>
    </source>
</evidence>
<evidence type="ECO:0000256" key="8">
    <source>
        <dbReference type="SAM" id="MobiDB-lite"/>
    </source>
</evidence>
<evidence type="ECO:0000256" key="3">
    <source>
        <dbReference type="ARBA" id="ARBA00022679"/>
    </source>
</evidence>
<keyword evidence="2" id="KW-0489">Methyltransferase</keyword>
<keyword evidence="6" id="KW-0506">mRNA capping</keyword>
<gene>
    <name evidence="10" type="ORF">Rsub_10655</name>
</gene>
<dbReference type="InterPro" id="IPR039753">
    <property type="entry name" value="RG7MT1"/>
</dbReference>
<reference evidence="10 11" key="1">
    <citation type="journal article" date="2018" name="Sci. Rep.">
        <title>Raphidocelis subcapitata (=Pseudokirchneriella subcapitata) provides an insight into genome evolution and environmental adaptations in the Sphaeropleales.</title>
        <authorList>
            <person name="Suzuki S."/>
            <person name="Yamaguchi H."/>
            <person name="Nakajima N."/>
            <person name="Kawachi M."/>
        </authorList>
    </citation>
    <scope>NUCLEOTIDE SEQUENCE [LARGE SCALE GENOMIC DNA]</scope>
    <source>
        <strain evidence="10 11">NIES-35</strain>
    </source>
</reference>
<keyword evidence="4" id="KW-0949">S-adenosyl-L-methionine</keyword>
<evidence type="ECO:0000256" key="5">
    <source>
        <dbReference type="ARBA" id="ARBA00022884"/>
    </source>
</evidence>
<dbReference type="PANTHER" id="PTHR12189:SF2">
    <property type="entry name" value="MRNA CAP GUANINE-N7 METHYLTRANSFERASE"/>
    <property type="match status" value="1"/>
</dbReference>
<evidence type="ECO:0000256" key="6">
    <source>
        <dbReference type="ARBA" id="ARBA00023042"/>
    </source>
</evidence>
<comment type="catalytic activity">
    <reaction evidence="7">
        <text>a 5'-end (5'-triphosphoguanosine)-ribonucleoside in mRNA + S-adenosyl-L-methionine = a 5'-end (N(7)-methyl 5'-triphosphoguanosine)-ribonucleoside in mRNA + S-adenosyl-L-homocysteine</text>
        <dbReference type="Rhea" id="RHEA:67008"/>
        <dbReference type="Rhea" id="RHEA-COMP:17166"/>
        <dbReference type="Rhea" id="RHEA-COMP:17167"/>
        <dbReference type="ChEBI" id="CHEBI:57856"/>
        <dbReference type="ChEBI" id="CHEBI:59789"/>
        <dbReference type="ChEBI" id="CHEBI:156461"/>
        <dbReference type="ChEBI" id="CHEBI:167617"/>
        <dbReference type="EC" id="2.1.1.56"/>
    </reaction>
</comment>
<dbReference type="PANTHER" id="PTHR12189">
    <property type="entry name" value="MRNA GUANINE-7- METHYLTRANSFERASE"/>
    <property type="match status" value="1"/>
</dbReference>
<keyword evidence="6" id="KW-0507">mRNA processing</keyword>
<protein>
    <recommendedName>
        <fullName evidence="1">mRNA (guanine-N(7))-methyltransferase</fullName>
        <ecNumber evidence="1">2.1.1.56</ecNumber>
    </recommendedName>
</protein>
<evidence type="ECO:0000259" key="9">
    <source>
        <dbReference type="PROSITE" id="PS51562"/>
    </source>
</evidence>
<dbReference type="EC" id="2.1.1.56" evidence="1"/>
<proteinExistence type="predicted"/>
<dbReference type="AlphaFoldDB" id="A0A2V0PDQ2"/>
<evidence type="ECO:0000313" key="11">
    <source>
        <dbReference type="Proteomes" id="UP000247498"/>
    </source>
</evidence>
<dbReference type="InterPro" id="IPR004971">
    <property type="entry name" value="mRNA_G-N7_MeTrfase_dom"/>
</dbReference>
<keyword evidence="5" id="KW-0694">RNA-binding</keyword>
<keyword evidence="11" id="KW-1185">Reference proteome</keyword>
<evidence type="ECO:0000256" key="4">
    <source>
        <dbReference type="ARBA" id="ARBA00022691"/>
    </source>
</evidence>
<keyword evidence="3" id="KW-0808">Transferase</keyword>
<dbReference type="SUPFAM" id="SSF53335">
    <property type="entry name" value="S-adenosyl-L-methionine-dependent methyltransferases"/>
    <property type="match status" value="1"/>
</dbReference>
<dbReference type="EMBL" id="BDRX01000113">
    <property type="protein sequence ID" value="GBF97981.1"/>
    <property type="molecule type" value="Genomic_DNA"/>
</dbReference>
<dbReference type="PROSITE" id="PS51562">
    <property type="entry name" value="RNA_CAP0_MT"/>
    <property type="match status" value="1"/>
</dbReference>
<name>A0A2V0PDQ2_9CHLO</name>
<dbReference type="InParanoid" id="A0A2V0PDQ2"/>
<dbReference type="Pfam" id="PF03291">
    <property type="entry name" value="mRNA_G-N7_MeTrfase"/>
    <property type="match status" value="1"/>
</dbReference>
<dbReference type="GO" id="GO:0003723">
    <property type="term" value="F:RNA binding"/>
    <property type="evidence" value="ECO:0007669"/>
    <property type="project" value="UniProtKB-KW"/>
</dbReference>